<keyword evidence="3" id="KW-1185">Reference proteome</keyword>
<reference evidence="2" key="1">
    <citation type="submission" date="2023-06" db="EMBL/GenBank/DDBJ databases">
        <title>Genome-scale phylogeny and comparative genomics of the fungal order Sordariales.</title>
        <authorList>
            <consortium name="Lawrence Berkeley National Laboratory"/>
            <person name="Hensen N."/>
            <person name="Bonometti L."/>
            <person name="Westerberg I."/>
            <person name="Brannstrom I.O."/>
            <person name="Guillou S."/>
            <person name="Cros-Aarteil S."/>
            <person name="Calhoun S."/>
            <person name="Haridas S."/>
            <person name="Kuo A."/>
            <person name="Mondo S."/>
            <person name="Pangilinan J."/>
            <person name="Riley R."/>
            <person name="Labutti K."/>
            <person name="Andreopoulos B."/>
            <person name="Lipzen A."/>
            <person name="Chen C."/>
            <person name="Yanf M."/>
            <person name="Daum C."/>
            <person name="Ng V."/>
            <person name="Clum A."/>
            <person name="Steindorff A."/>
            <person name="Ohm R."/>
            <person name="Martin F."/>
            <person name="Silar P."/>
            <person name="Natvig D."/>
            <person name="Lalanne C."/>
            <person name="Gautier V."/>
            <person name="Ament-Velasquez S.L."/>
            <person name="Kruys A."/>
            <person name="Hutchinson M.I."/>
            <person name="Powell A.J."/>
            <person name="Barry K."/>
            <person name="Miller A.N."/>
            <person name="Grigoriev I.V."/>
            <person name="Debuchy R."/>
            <person name="Gladieux P."/>
            <person name="Thoren M.H."/>
            <person name="Johannesson H."/>
        </authorList>
    </citation>
    <scope>NUCLEOTIDE SEQUENCE</scope>
    <source>
        <strain evidence="2">CBS 606.72</strain>
    </source>
</reference>
<organism evidence="2 3">
    <name type="scientific">Immersiella caudata</name>
    <dbReference type="NCBI Taxonomy" id="314043"/>
    <lineage>
        <taxon>Eukaryota</taxon>
        <taxon>Fungi</taxon>
        <taxon>Dikarya</taxon>
        <taxon>Ascomycota</taxon>
        <taxon>Pezizomycotina</taxon>
        <taxon>Sordariomycetes</taxon>
        <taxon>Sordariomycetidae</taxon>
        <taxon>Sordariales</taxon>
        <taxon>Lasiosphaeriaceae</taxon>
        <taxon>Immersiella</taxon>
    </lineage>
</organism>
<dbReference type="EMBL" id="JAULSU010000001">
    <property type="protein sequence ID" value="KAK0632670.1"/>
    <property type="molecule type" value="Genomic_DNA"/>
</dbReference>
<sequence>MRLLHTQSYEISPFFGYVPPYAILSHRWLEEERRKGWPKIENCCKVAATDGWEYIWIDTCSINKSDSSELSEAINSMLRWYEEAQVCYAFLDDVPKQC</sequence>
<dbReference type="InterPro" id="IPR010730">
    <property type="entry name" value="HET"/>
</dbReference>
<accession>A0AA39XGG6</accession>
<name>A0AA39XGG6_9PEZI</name>
<evidence type="ECO:0000313" key="2">
    <source>
        <dbReference type="EMBL" id="KAK0632670.1"/>
    </source>
</evidence>
<protein>
    <submittedName>
        <fullName evidence="2">Heterokaryon incompatibility protein-domain-containing protein</fullName>
    </submittedName>
</protein>
<dbReference type="AlphaFoldDB" id="A0AA39XGG6"/>
<evidence type="ECO:0000313" key="3">
    <source>
        <dbReference type="Proteomes" id="UP001175000"/>
    </source>
</evidence>
<gene>
    <name evidence="2" type="ORF">B0T14DRAFT_386909</name>
</gene>
<dbReference type="Proteomes" id="UP001175000">
    <property type="component" value="Unassembled WGS sequence"/>
</dbReference>
<dbReference type="PANTHER" id="PTHR10622">
    <property type="entry name" value="HET DOMAIN-CONTAINING PROTEIN"/>
    <property type="match status" value="1"/>
</dbReference>
<feature type="domain" description="Heterokaryon incompatibility" evidence="1">
    <location>
        <begin position="39"/>
        <end position="92"/>
    </location>
</feature>
<evidence type="ECO:0000259" key="1">
    <source>
        <dbReference type="Pfam" id="PF06985"/>
    </source>
</evidence>
<comment type="caution">
    <text evidence="2">The sequence shown here is derived from an EMBL/GenBank/DDBJ whole genome shotgun (WGS) entry which is preliminary data.</text>
</comment>
<proteinExistence type="predicted"/>
<dbReference type="Pfam" id="PF06985">
    <property type="entry name" value="HET"/>
    <property type="match status" value="1"/>
</dbReference>
<dbReference type="PANTHER" id="PTHR10622:SF10">
    <property type="entry name" value="HET DOMAIN-CONTAINING PROTEIN"/>
    <property type="match status" value="1"/>
</dbReference>
<feature type="non-terminal residue" evidence="2">
    <location>
        <position position="98"/>
    </location>
</feature>